<dbReference type="Gene3D" id="3.10.640.10">
    <property type="entry name" value="Restriction endonuclease-like alpha-beta roll domain"/>
    <property type="match status" value="1"/>
</dbReference>
<evidence type="ECO:0000313" key="1">
    <source>
        <dbReference type="EMBL" id="BDG10637.1"/>
    </source>
</evidence>
<evidence type="ECO:0000313" key="2">
    <source>
        <dbReference type="Proteomes" id="UP001162734"/>
    </source>
</evidence>
<sequence>MALAPTLYDFDVALSHVDRGIDARLQVKTARHPSESMERVWLRVLAYCCLHEERLAFGPGLSDPDAPDLFADDLTGQRTLLVRVGRQDPAKIQRESDRGGKARVALFLDSAARVAAFREEAAAAGLARLDRVELYAPDAALLRQLAPREERRQKLSLTVVGDHLYLEVAGESLDGPLHRG</sequence>
<gene>
    <name evidence="1" type="primary">yaeQ</name>
    <name evidence="1" type="ORF">AMPC_37500</name>
</gene>
<organism evidence="1 2">
    <name type="scientific">Anaeromyxobacter paludicola</name>
    <dbReference type="NCBI Taxonomy" id="2918171"/>
    <lineage>
        <taxon>Bacteria</taxon>
        <taxon>Pseudomonadati</taxon>
        <taxon>Myxococcota</taxon>
        <taxon>Myxococcia</taxon>
        <taxon>Myxococcales</taxon>
        <taxon>Cystobacterineae</taxon>
        <taxon>Anaeromyxobacteraceae</taxon>
        <taxon>Anaeromyxobacter</taxon>
    </lineage>
</organism>
<dbReference type="InterPro" id="IPR038590">
    <property type="entry name" value="YaeQ_sf"/>
</dbReference>
<dbReference type="InterPro" id="IPR009822">
    <property type="entry name" value="YaeQ"/>
</dbReference>
<dbReference type="RefSeq" id="WP_248343138.1">
    <property type="nucleotide sequence ID" value="NZ_AP025592.1"/>
</dbReference>
<dbReference type="SUPFAM" id="SSF52980">
    <property type="entry name" value="Restriction endonuclease-like"/>
    <property type="match status" value="1"/>
</dbReference>
<evidence type="ECO:0008006" key="3">
    <source>
        <dbReference type="Google" id="ProtNLM"/>
    </source>
</evidence>
<keyword evidence="2" id="KW-1185">Reference proteome</keyword>
<dbReference type="InterPro" id="IPR011335">
    <property type="entry name" value="Restrct_endonuc-II-like"/>
</dbReference>
<accession>A0ABM7XFI7</accession>
<protein>
    <recommendedName>
        <fullName evidence="3">YaeQ family protein</fullName>
    </recommendedName>
</protein>
<dbReference type="SMART" id="SM01322">
    <property type="entry name" value="YaeQ"/>
    <property type="match status" value="1"/>
</dbReference>
<dbReference type="Proteomes" id="UP001162734">
    <property type="component" value="Chromosome"/>
</dbReference>
<dbReference type="EMBL" id="AP025592">
    <property type="protein sequence ID" value="BDG10637.1"/>
    <property type="molecule type" value="Genomic_DNA"/>
</dbReference>
<dbReference type="PANTHER" id="PTHR38784">
    <property type="entry name" value="SUCROSE PHOSPHORYLASE"/>
    <property type="match status" value="1"/>
</dbReference>
<dbReference type="PANTHER" id="PTHR38784:SF1">
    <property type="entry name" value="SUCROSE PHOSPHORYLASE"/>
    <property type="match status" value="1"/>
</dbReference>
<proteinExistence type="predicted"/>
<dbReference type="Pfam" id="PF07152">
    <property type="entry name" value="YaeQ"/>
    <property type="match status" value="1"/>
</dbReference>
<name>A0ABM7XFI7_9BACT</name>
<reference evidence="2" key="1">
    <citation type="journal article" date="2022" name="Int. J. Syst. Evol. Microbiol.">
        <title>Anaeromyxobacter oryzae sp. nov., Anaeromyxobacter diazotrophicus sp. nov. and Anaeromyxobacter paludicola sp. nov., isolated from paddy soils.</title>
        <authorList>
            <person name="Itoh H."/>
            <person name="Xu Z."/>
            <person name="Mise K."/>
            <person name="Masuda Y."/>
            <person name="Ushijima N."/>
            <person name="Hayakawa C."/>
            <person name="Shiratori Y."/>
            <person name="Senoo K."/>
        </authorList>
    </citation>
    <scope>NUCLEOTIDE SEQUENCE [LARGE SCALE GENOMIC DNA]</scope>
    <source>
        <strain evidence="2">Red630</strain>
    </source>
</reference>